<evidence type="ECO:0000256" key="2">
    <source>
        <dbReference type="ARBA" id="ARBA00022737"/>
    </source>
</evidence>
<keyword evidence="1" id="KW-0433">Leucine-rich repeat</keyword>
<dbReference type="GeneID" id="111086104"/>
<reference evidence="5" key="1">
    <citation type="submission" date="2025-08" db="UniProtKB">
        <authorList>
            <consortium name="RefSeq"/>
        </authorList>
    </citation>
    <scope>IDENTIFICATION</scope>
    <source>
        <tissue evidence="5">Muscle</tissue>
    </source>
</reference>
<gene>
    <name evidence="5" type="primary">LOC111086104</name>
</gene>
<evidence type="ECO:0000313" key="4">
    <source>
        <dbReference type="Proteomes" id="UP000694941"/>
    </source>
</evidence>
<feature type="signal peptide" evidence="3">
    <location>
        <begin position="1"/>
        <end position="18"/>
    </location>
</feature>
<keyword evidence="3" id="KW-0732">Signal</keyword>
<dbReference type="PANTHER" id="PTHR45712:SF22">
    <property type="entry name" value="INSULIN-LIKE GROWTH FACTOR-BINDING PROTEIN COMPLEX ACID LABILE SUBUNIT"/>
    <property type="match status" value="1"/>
</dbReference>
<dbReference type="Proteomes" id="UP000694941">
    <property type="component" value="Unplaced"/>
</dbReference>
<name>A0ABM1SIA6_LIMPO</name>
<dbReference type="Pfam" id="PF13855">
    <property type="entry name" value="LRR_8"/>
    <property type="match status" value="1"/>
</dbReference>
<accession>A0ABM1SIA6</accession>
<organism evidence="4 5">
    <name type="scientific">Limulus polyphemus</name>
    <name type="common">Atlantic horseshoe crab</name>
    <dbReference type="NCBI Taxonomy" id="6850"/>
    <lineage>
        <taxon>Eukaryota</taxon>
        <taxon>Metazoa</taxon>
        <taxon>Ecdysozoa</taxon>
        <taxon>Arthropoda</taxon>
        <taxon>Chelicerata</taxon>
        <taxon>Merostomata</taxon>
        <taxon>Xiphosura</taxon>
        <taxon>Limulidae</taxon>
        <taxon>Limulus</taxon>
    </lineage>
</organism>
<dbReference type="RefSeq" id="XP_022243361.1">
    <property type="nucleotide sequence ID" value="XM_022387653.1"/>
</dbReference>
<protein>
    <submittedName>
        <fullName evidence="5">Osteomodulin-like</fullName>
    </submittedName>
</protein>
<dbReference type="InterPro" id="IPR001611">
    <property type="entry name" value="Leu-rich_rpt"/>
</dbReference>
<evidence type="ECO:0000256" key="1">
    <source>
        <dbReference type="ARBA" id="ARBA00022614"/>
    </source>
</evidence>
<dbReference type="InterPro" id="IPR003591">
    <property type="entry name" value="Leu-rich_rpt_typical-subtyp"/>
</dbReference>
<dbReference type="PANTHER" id="PTHR45712">
    <property type="entry name" value="AGAP008170-PA"/>
    <property type="match status" value="1"/>
</dbReference>
<dbReference type="InterPro" id="IPR032675">
    <property type="entry name" value="LRR_dom_sf"/>
</dbReference>
<evidence type="ECO:0000313" key="5">
    <source>
        <dbReference type="RefSeq" id="XP_022243361.1"/>
    </source>
</evidence>
<dbReference type="SMART" id="SM00369">
    <property type="entry name" value="LRR_TYP"/>
    <property type="match status" value="4"/>
</dbReference>
<dbReference type="SUPFAM" id="SSF52058">
    <property type="entry name" value="L domain-like"/>
    <property type="match status" value="1"/>
</dbReference>
<keyword evidence="2" id="KW-0677">Repeat</keyword>
<sequence>MLRGSVLALLLLSAIANGQSVVQDHQDGNQPSDDCPNKDLIKPCSCSEELGKKHLKCSSIGSPLELRKVLNNLKTKQNTVAVMELSNTNFFSFPENALFQTQFNEMIFNNVTIVKAHFKDGKNIFMGLEHTLKIVNIFNSNISSGILWNALEPLEELIVLEISNAELNPLPALSEWLTTYQLGKLFLTSNSISEVDENAFSKFDKLSRLSLKDNNIKEIKASMFPTSLTFIDLSGNLLTTLPPDVFSGMQNLQEVKLVENNIQIIPYDVFTDYPKSLKTFDLSKNKLQCCAKWKWIMQMKDKMLGRCDTPSNLKNKNLKDVNEETLLAIECTKID</sequence>
<keyword evidence="4" id="KW-1185">Reference proteome</keyword>
<dbReference type="Gene3D" id="3.80.10.10">
    <property type="entry name" value="Ribonuclease Inhibitor"/>
    <property type="match status" value="2"/>
</dbReference>
<dbReference type="PROSITE" id="PS51450">
    <property type="entry name" value="LRR"/>
    <property type="match status" value="1"/>
</dbReference>
<dbReference type="InterPro" id="IPR050333">
    <property type="entry name" value="SLRP"/>
</dbReference>
<proteinExistence type="predicted"/>
<evidence type="ECO:0000256" key="3">
    <source>
        <dbReference type="SAM" id="SignalP"/>
    </source>
</evidence>
<feature type="chain" id="PRO_5046924080" evidence="3">
    <location>
        <begin position="19"/>
        <end position="335"/>
    </location>
</feature>